<reference evidence="3" key="2">
    <citation type="submission" date="2009-10" db="EMBL/GenBank/DDBJ databases">
        <title>The genome sequence of Streptomyces pristinaespiralis strain ATCC 25486.</title>
        <authorList>
            <consortium name="The Broad Institute Genome Sequencing Platform"/>
            <consortium name="Broad Institute Microbial Sequencing Center"/>
            <person name="Fischbach M."/>
            <person name="Godfrey P."/>
            <person name="Ward D."/>
            <person name="Young S."/>
            <person name="Zeng Q."/>
            <person name="Koehrsen M."/>
            <person name="Alvarado L."/>
            <person name="Berlin A.M."/>
            <person name="Bochicchio J."/>
            <person name="Borenstein D."/>
            <person name="Chapman S.B."/>
            <person name="Chen Z."/>
            <person name="Engels R."/>
            <person name="Freedman E."/>
            <person name="Gellesch M."/>
            <person name="Goldberg J."/>
            <person name="Griggs A."/>
            <person name="Gujja S."/>
            <person name="Heilman E.R."/>
            <person name="Heiman D.I."/>
            <person name="Hepburn T.A."/>
            <person name="Howarth C."/>
            <person name="Jen D."/>
            <person name="Larson L."/>
            <person name="Lewis B."/>
            <person name="Mehta T."/>
            <person name="Park D."/>
            <person name="Pearson M."/>
            <person name="Richards J."/>
            <person name="Roberts A."/>
            <person name="Saif S."/>
            <person name="Shea T.D."/>
            <person name="Shenoy N."/>
            <person name="Sisk P."/>
            <person name="Stolte C."/>
            <person name="Sykes S.N."/>
            <person name="Thomson T."/>
            <person name="Walk T."/>
            <person name="White J."/>
            <person name="Yandava C."/>
            <person name="Straight P."/>
            <person name="Clardy J."/>
            <person name="Hung D."/>
            <person name="Kolter R."/>
            <person name="Mekalanos J."/>
            <person name="Walker S."/>
            <person name="Walsh C.T."/>
            <person name="Wieland-Brown L.C."/>
            <person name="Haas B."/>
            <person name="Nusbaum C."/>
            <person name="Birren B."/>
        </authorList>
    </citation>
    <scope>NUCLEOTIDE SEQUENCE [LARGE SCALE GENOMIC DNA]</scope>
    <source>
        <strain evidence="3">ATCC 25486 / DSM 40338 / CBS 914.69 / JCM 4507 / NBRC 13074 / NRRL 2958 / 5647</strain>
    </source>
</reference>
<feature type="transmembrane region" description="Helical" evidence="1">
    <location>
        <begin position="32"/>
        <end position="51"/>
    </location>
</feature>
<accession>D6X946</accession>
<evidence type="ECO:0000256" key="1">
    <source>
        <dbReference type="SAM" id="Phobius"/>
    </source>
</evidence>
<dbReference type="EMBL" id="CM000950">
    <property type="protein sequence ID" value="EFH30752.1"/>
    <property type="molecule type" value="Genomic_DNA"/>
</dbReference>
<reference evidence="3" key="1">
    <citation type="submission" date="2008-02" db="EMBL/GenBank/DDBJ databases">
        <authorList>
            <consortium name="The Broad Institute Genome Sequencing Platform"/>
            <person name="Fischbach M."/>
            <person name="Ward D."/>
            <person name="Young S."/>
            <person name="Jaffe D."/>
            <person name="Gnerre S."/>
            <person name="Berlin A."/>
            <person name="Heiman D."/>
            <person name="Hepburn T."/>
            <person name="Sykes S."/>
            <person name="Alvarado L."/>
            <person name="Kodira C.D."/>
            <person name="Straight P."/>
            <person name="Clardy J."/>
            <person name="Hung D."/>
            <person name="Kolter R."/>
            <person name="Mekalanos J."/>
            <person name="Walker S."/>
            <person name="Walsh C.T."/>
            <person name="Lander E."/>
            <person name="Galagan J."/>
            <person name="Nusbaum C."/>
            <person name="Birren B."/>
        </authorList>
    </citation>
    <scope>NUCLEOTIDE SEQUENCE [LARGE SCALE GENOMIC DNA]</scope>
    <source>
        <strain evidence="3">ATCC 25486 / DSM 40338 / CBS 914.69 / JCM 4507 / NBRC 13074 / NRRL 2958 / 5647</strain>
    </source>
</reference>
<organism evidence="2 3">
    <name type="scientific">Streptomyces pristinaespiralis (strain ATCC 25486 / DSM 40338 / CBS 914.69 / JCM 4507 / KCC S-0507 / NBRC 13074 / NRRL 2958 / 5647)</name>
    <dbReference type="NCBI Taxonomy" id="457429"/>
    <lineage>
        <taxon>Bacteria</taxon>
        <taxon>Bacillati</taxon>
        <taxon>Actinomycetota</taxon>
        <taxon>Actinomycetes</taxon>
        <taxon>Kitasatosporales</taxon>
        <taxon>Streptomycetaceae</taxon>
        <taxon>Streptomyces</taxon>
    </lineage>
</organism>
<protein>
    <submittedName>
        <fullName evidence="2">Predicted protein</fullName>
    </submittedName>
</protein>
<evidence type="ECO:0000313" key="2">
    <source>
        <dbReference type="EMBL" id="EFH30752.1"/>
    </source>
</evidence>
<keyword evidence="1" id="KW-0812">Transmembrane</keyword>
<sequence>MRPDQVGVIAWFSDRLRGRRCHNPAMDQGEAAIWAAGIGVGATLVMALAALHTGRRANKAALDAAREAGRAQVEAALAGVRLQLDGHREDALWQARRDAYAQFLNGVENVRMALVHLAAAGPRYFEEGLGRGNAVGEGLTRAQELYQGLLLRHSALRLSADDPEVADAERLSRLAGRLLEDFDDYAGAFPAGDPAPAWRRFDEGLHELRDGVEEWALNARRRVQEQRGSGAPPPRPGDG</sequence>
<keyword evidence="1" id="KW-0472">Membrane</keyword>
<dbReference type="HOGENOM" id="CLU_1160599_0_0_11"/>
<keyword evidence="1" id="KW-1133">Transmembrane helix</keyword>
<name>D6X946_STRE2</name>
<dbReference type="AlphaFoldDB" id="D6X946"/>
<proteinExistence type="predicted"/>
<dbReference type="Proteomes" id="UP000002805">
    <property type="component" value="Chromosome"/>
</dbReference>
<keyword evidence="3" id="KW-1185">Reference proteome</keyword>
<evidence type="ECO:0000313" key="3">
    <source>
        <dbReference type="Proteomes" id="UP000002805"/>
    </source>
</evidence>
<gene>
    <name evidence="2" type="ORF">SSDG_05969</name>
</gene>